<dbReference type="EMBL" id="GBRH01253168">
    <property type="protein sequence ID" value="JAD44727.1"/>
    <property type="molecule type" value="Transcribed_RNA"/>
</dbReference>
<reference evidence="1" key="2">
    <citation type="journal article" date="2015" name="Data Brief">
        <title>Shoot transcriptome of the giant reed, Arundo donax.</title>
        <authorList>
            <person name="Barrero R.A."/>
            <person name="Guerrero F.D."/>
            <person name="Moolhuijzen P."/>
            <person name="Goolsby J.A."/>
            <person name="Tidwell J."/>
            <person name="Bellgard S.E."/>
            <person name="Bellgard M.I."/>
        </authorList>
    </citation>
    <scope>NUCLEOTIDE SEQUENCE</scope>
    <source>
        <tissue evidence="1">Shoot tissue taken approximately 20 cm above the soil surface</tissue>
    </source>
</reference>
<reference evidence="1" key="1">
    <citation type="submission" date="2014-09" db="EMBL/GenBank/DDBJ databases">
        <authorList>
            <person name="Magalhaes I.L.F."/>
            <person name="Oliveira U."/>
            <person name="Santos F.R."/>
            <person name="Vidigal T.H.D.A."/>
            <person name="Brescovit A.D."/>
            <person name="Santos A.J."/>
        </authorList>
    </citation>
    <scope>NUCLEOTIDE SEQUENCE</scope>
    <source>
        <tissue evidence="1">Shoot tissue taken approximately 20 cm above the soil surface</tissue>
    </source>
</reference>
<evidence type="ECO:0000313" key="1">
    <source>
        <dbReference type="EMBL" id="JAD44727.1"/>
    </source>
</evidence>
<organism evidence="1">
    <name type="scientific">Arundo donax</name>
    <name type="common">Giant reed</name>
    <name type="synonym">Donax arundinaceus</name>
    <dbReference type="NCBI Taxonomy" id="35708"/>
    <lineage>
        <taxon>Eukaryota</taxon>
        <taxon>Viridiplantae</taxon>
        <taxon>Streptophyta</taxon>
        <taxon>Embryophyta</taxon>
        <taxon>Tracheophyta</taxon>
        <taxon>Spermatophyta</taxon>
        <taxon>Magnoliopsida</taxon>
        <taxon>Liliopsida</taxon>
        <taxon>Poales</taxon>
        <taxon>Poaceae</taxon>
        <taxon>PACMAD clade</taxon>
        <taxon>Arundinoideae</taxon>
        <taxon>Arundineae</taxon>
        <taxon>Arundo</taxon>
    </lineage>
</organism>
<sequence length="11" mass="1018">MDGLAAAAVSL</sequence>
<protein>
    <submittedName>
        <fullName evidence="1">Uncharacterized protein</fullName>
    </submittedName>
</protein>
<proteinExistence type="predicted"/>
<accession>A0A0A9ACC3</accession>
<name>A0A0A9ACC3_ARUDO</name>